<feature type="region of interest" description="Disordered" evidence="1">
    <location>
        <begin position="77"/>
        <end position="107"/>
    </location>
</feature>
<evidence type="ECO:0000256" key="1">
    <source>
        <dbReference type="SAM" id="MobiDB-lite"/>
    </source>
</evidence>
<keyword evidence="2" id="KW-0472">Membrane</keyword>
<dbReference type="GeneID" id="68104706"/>
<evidence type="ECO:0000256" key="2">
    <source>
        <dbReference type="SAM" id="Phobius"/>
    </source>
</evidence>
<sequence length="529" mass="61940">MLLQQSKITMMESFFQKATWSFGGRSRRKLMKKKRLRFGYNSSSSLELNSFVNHEFGKANFHSLSIYCSESLPTSASSLNQKSNEKEQRSDEKEQNSGQSSQSNEQHEEDWRDFGLFSARRCLNMFGLSGFIYLSMAAFFHFKRKSVKNNEMMKVLVDQDSNMDQLLAIENEAKLLNLLKQVLFLIKSYQYIEEFFHPFFIQRIFDIAISKNQPLNQVALDILANVLREQTSPRLSEEFFNISTQQPQYNMIQLMLNSVLRDNDSATIEAVNAYFNNVKSEHTLSDQQKKSLDVLINLFSNKHLLWRMNAETNDEKSVYREKLLDMVKNGTAQEFEIALKCILQIFKRINREDLSGKIAVDHVLGVYRFLSQLYDTDVVKVHEFWDQTDIFNKAYDTKPKTKDENQKLLDKIEDSHSVMTSLLLSSAFTYAMLERSPQVVLNRIMLAKTVFRSVVLFGFTMYLEKYRESYQEQLEKNHNGMQTMNLSDYLEIWNSAQIRYIYKDMLVLSVVYGFLGFWSLLPMLTSFEK</sequence>
<feature type="transmembrane region" description="Helical" evidence="2">
    <location>
        <begin position="505"/>
        <end position="524"/>
    </location>
</feature>
<feature type="compositionally biased region" description="Basic and acidic residues" evidence="1">
    <location>
        <begin position="83"/>
        <end position="95"/>
    </location>
</feature>
<accession>A0AA88KEN5</accession>
<keyword evidence="4" id="KW-1185">Reference proteome</keyword>
<proteinExistence type="predicted"/>
<organism evidence="3 4">
    <name type="scientific">Naegleria lovaniensis</name>
    <name type="common">Amoeba</name>
    <dbReference type="NCBI Taxonomy" id="51637"/>
    <lineage>
        <taxon>Eukaryota</taxon>
        <taxon>Discoba</taxon>
        <taxon>Heterolobosea</taxon>
        <taxon>Tetramitia</taxon>
        <taxon>Eutetramitia</taxon>
        <taxon>Vahlkampfiidae</taxon>
        <taxon>Naegleria</taxon>
    </lineage>
</organism>
<evidence type="ECO:0000313" key="4">
    <source>
        <dbReference type="Proteomes" id="UP000816034"/>
    </source>
</evidence>
<keyword evidence="2" id="KW-0812">Transmembrane</keyword>
<comment type="caution">
    <text evidence="3">The sequence shown here is derived from an EMBL/GenBank/DDBJ whole genome shotgun (WGS) entry which is preliminary data.</text>
</comment>
<feature type="transmembrane region" description="Helical" evidence="2">
    <location>
        <begin position="122"/>
        <end position="142"/>
    </location>
</feature>
<dbReference type="Proteomes" id="UP000816034">
    <property type="component" value="Unassembled WGS sequence"/>
</dbReference>
<evidence type="ECO:0000313" key="3">
    <source>
        <dbReference type="EMBL" id="KAG2373386.1"/>
    </source>
</evidence>
<dbReference type="AlphaFoldDB" id="A0AA88KEN5"/>
<gene>
    <name evidence="3" type="ORF">C9374_012252</name>
</gene>
<reference evidence="3 4" key="1">
    <citation type="journal article" date="2018" name="BMC Genomics">
        <title>The genome of Naegleria lovaniensis, the basis for a comparative approach to unravel pathogenicity factors of the human pathogenic amoeba N. fowleri.</title>
        <authorList>
            <person name="Liechti N."/>
            <person name="Schurch N."/>
            <person name="Bruggmann R."/>
            <person name="Wittwer M."/>
        </authorList>
    </citation>
    <scope>NUCLEOTIDE SEQUENCE [LARGE SCALE GENOMIC DNA]</scope>
    <source>
        <strain evidence="3 4">ATCC 30569</strain>
    </source>
</reference>
<keyword evidence="2" id="KW-1133">Transmembrane helix</keyword>
<protein>
    <submittedName>
        <fullName evidence="3">Uncharacterized protein</fullName>
    </submittedName>
</protein>
<dbReference type="EMBL" id="PYSW02000056">
    <property type="protein sequence ID" value="KAG2373386.1"/>
    <property type="molecule type" value="Genomic_DNA"/>
</dbReference>
<name>A0AA88KEN5_NAELO</name>
<dbReference type="RefSeq" id="XP_044542560.1">
    <property type="nucleotide sequence ID" value="XM_044687998.1"/>
</dbReference>